<dbReference type="SMART" id="SM00448">
    <property type="entry name" value="REC"/>
    <property type="match status" value="1"/>
</dbReference>
<dbReference type="GO" id="GO:0005829">
    <property type="term" value="C:cytosol"/>
    <property type="evidence" value="ECO:0007669"/>
    <property type="project" value="TreeGrafter"/>
</dbReference>
<dbReference type="Gene3D" id="6.10.250.690">
    <property type="match status" value="1"/>
</dbReference>
<dbReference type="Gene3D" id="1.10.10.10">
    <property type="entry name" value="Winged helix-like DNA-binding domain superfamily/Winged helix DNA-binding domain"/>
    <property type="match status" value="1"/>
</dbReference>
<feature type="DNA-binding region" description="OmpR/PhoB-type" evidence="9">
    <location>
        <begin position="124"/>
        <end position="218"/>
    </location>
</feature>
<evidence type="ECO:0000259" key="10">
    <source>
        <dbReference type="PROSITE" id="PS50110"/>
    </source>
</evidence>
<dbReference type="CDD" id="cd17624">
    <property type="entry name" value="REC_OmpR_PmrA-like"/>
    <property type="match status" value="1"/>
</dbReference>
<dbReference type="SMART" id="SM00862">
    <property type="entry name" value="Trans_reg_C"/>
    <property type="match status" value="1"/>
</dbReference>
<evidence type="ECO:0000256" key="9">
    <source>
        <dbReference type="PROSITE-ProRule" id="PRU01091"/>
    </source>
</evidence>
<dbReference type="EMBL" id="SGXM01000002">
    <property type="protein sequence ID" value="RZT39154.1"/>
    <property type="molecule type" value="Genomic_DNA"/>
</dbReference>
<feature type="domain" description="OmpR/PhoB-type" evidence="11">
    <location>
        <begin position="124"/>
        <end position="218"/>
    </location>
</feature>
<evidence type="ECO:0000256" key="7">
    <source>
        <dbReference type="ARBA" id="ARBA00023163"/>
    </source>
</evidence>
<proteinExistence type="predicted"/>
<dbReference type="PROSITE" id="PS50110">
    <property type="entry name" value="RESPONSE_REGULATORY"/>
    <property type="match status" value="1"/>
</dbReference>
<evidence type="ECO:0000256" key="8">
    <source>
        <dbReference type="PROSITE-ProRule" id="PRU00169"/>
    </source>
</evidence>
<gene>
    <name evidence="12" type="ORF">EV147_2348</name>
</gene>
<evidence type="ECO:0000313" key="12">
    <source>
        <dbReference type="EMBL" id="RZT39154.1"/>
    </source>
</evidence>
<dbReference type="InterPro" id="IPR001867">
    <property type="entry name" value="OmpR/PhoB-type_DNA-bd"/>
</dbReference>
<evidence type="ECO:0000256" key="2">
    <source>
        <dbReference type="ARBA" id="ARBA00022490"/>
    </source>
</evidence>
<dbReference type="SUPFAM" id="SSF46894">
    <property type="entry name" value="C-terminal effector domain of the bipartite response regulators"/>
    <property type="match status" value="1"/>
</dbReference>
<feature type="domain" description="Response regulatory" evidence="10">
    <location>
        <begin position="2"/>
        <end position="116"/>
    </location>
</feature>
<keyword evidence="6 9" id="KW-0238">DNA-binding</keyword>
<dbReference type="GO" id="GO:0000156">
    <property type="term" value="F:phosphorelay response regulator activity"/>
    <property type="evidence" value="ECO:0007669"/>
    <property type="project" value="TreeGrafter"/>
</dbReference>
<reference evidence="12 13" key="1">
    <citation type="journal article" date="2015" name="Stand. Genomic Sci.">
        <title>Genomic Encyclopedia of Bacterial and Archaeal Type Strains, Phase III: the genomes of soil and plant-associated and newly described type strains.</title>
        <authorList>
            <person name="Whitman W.B."/>
            <person name="Woyke T."/>
            <person name="Klenk H.P."/>
            <person name="Zhou Y."/>
            <person name="Lilburn T.G."/>
            <person name="Beck B.J."/>
            <person name="De Vos P."/>
            <person name="Vandamme P."/>
            <person name="Eisen J.A."/>
            <person name="Garrity G."/>
            <person name="Hugenholtz P."/>
            <person name="Kyrpides N.C."/>
        </authorList>
    </citation>
    <scope>NUCLEOTIDE SEQUENCE [LARGE SCALE GENOMIC DNA]</scope>
    <source>
        <strain evidence="12 13">ASC-9842</strain>
    </source>
</reference>
<dbReference type="PANTHER" id="PTHR48111">
    <property type="entry name" value="REGULATOR OF RPOS"/>
    <property type="match status" value="1"/>
</dbReference>
<keyword evidence="4" id="KW-0902">Two-component regulatory system</keyword>
<dbReference type="InterPro" id="IPR039420">
    <property type="entry name" value="WalR-like"/>
</dbReference>
<sequence length="221" mass="24337">MRILLIEDDAQIGQSLARALKDAQCSVDWVRTGELARSAIADGSYTAMLLDLGLPDAEGLDILRWLRQRQDETPLLIITARDDVDTHISGLDLGADDYVIKPFEARELLARIRAVVRRKAGSASATLTHGSVTLDLNLRKLTYGEHGEVLSAREYALMLALLERPGAILSRTQLEERLYGWGEEVESNAVDAVIYGIRKKFGSAIVRNVRGLGWTLPATIA</sequence>
<evidence type="ECO:0000256" key="1">
    <source>
        <dbReference type="ARBA" id="ARBA00004496"/>
    </source>
</evidence>
<dbReference type="AlphaFoldDB" id="A0A4Q7RZ54"/>
<evidence type="ECO:0000313" key="13">
    <source>
        <dbReference type="Proteomes" id="UP000291078"/>
    </source>
</evidence>
<dbReference type="InterPro" id="IPR016032">
    <property type="entry name" value="Sig_transdc_resp-reg_C-effctor"/>
</dbReference>
<dbReference type="Pfam" id="PF00486">
    <property type="entry name" value="Trans_reg_C"/>
    <property type="match status" value="1"/>
</dbReference>
<organism evidence="12 13">
    <name type="scientific">Cupriavidus agavae</name>
    <dbReference type="NCBI Taxonomy" id="1001822"/>
    <lineage>
        <taxon>Bacteria</taxon>
        <taxon>Pseudomonadati</taxon>
        <taxon>Pseudomonadota</taxon>
        <taxon>Betaproteobacteria</taxon>
        <taxon>Burkholderiales</taxon>
        <taxon>Burkholderiaceae</taxon>
        <taxon>Cupriavidus</taxon>
    </lineage>
</organism>
<evidence type="ECO:0000259" key="11">
    <source>
        <dbReference type="PROSITE" id="PS51755"/>
    </source>
</evidence>
<evidence type="ECO:0000256" key="3">
    <source>
        <dbReference type="ARBA" id="ARBA00022553"/>
    </source>
</evidence>
<keyword evidence="2" id="KW-0963">Cytoplasm</keyword>
<keyword evidence="3 8" id="KW-0597">Phosphoprotein</keyword>
<evidence type="ECO:0000256" key="6">
    <source>
        <dbReference type="ARBA" id="ARBA00023125"/>
    </source>
</evidence>
<keyword evidence="13" id="KW-1185">Reference proteome</keyword>
<accession>A0A4Q7RZ54</accession>
<name>A0A4Q7RZ54_9BURK</name>
<dbReference type="PANTHER" id="PTHR48111:SF35">
    <property type="entry name" value="TRANSCRIPTIONAL REGULATORY PROTEIN QSEB"/>
    <property type="match status" value="1"/>
</dbReference>
<dbReference type="Proteomes" id="UP000291078">
    <property type="component" value="Unassembled WGS sequence"/>
</dbReference>
<evidence type="ECO:0000256" key="5">
    <source>
        <dbReference type="ARBA" id="ARBA00023015"/>
    </source>
</evidence>
<dbReference type="GO" id="GO:0006355">
    <property type="term" value="P:regulation of DNA-templated transcription"/>
    <property type="evidence" value="ECO:0007669"/>
    <property type="project" value="InterPro"/>
</dbReference>
<dbReference type="PROSITE" id="PS51755">
    <property type="entry name" value="OMPR_PHOB"/>
    <property type="match status" value="1"/>
</dbReference>
<protein>
    <submittedName>
        <fullName evidence="12">Two-component system OmpR family response regulator</fullName>
    </submittedName>
</protein>
<keyword evidence="5" id="KW-0805">Transcription regulation</keyword>
<comment type="caution">
    <text evidence="12">The sequence shown here is derived from an EMBL/GenBank/DDBJ whole genome shotgun (WGS) entry which is preliminary data.</text>
</comment>
<dbReference type="RefSeq" id="WP_130391356.1">
    <property type="nucleotide sequence ID" value="NZ_SGXM01000002.1"/>
</dbReference>
<feature type="modified residue" description="4-aspartylphosphate" evidence="8">
    <location>
        <position position="51"/>
    </location>
</feature>
<dbReference type="GO" id="GO:0000976">
    <property type="term" value="F:transcription cis-regulatory region binding"/>
    <property type="evidence" value="ECO:0007669"/>
    <property type="project" value="TreeGrafter"/>
</dbReference>
<dbReference type="Gene3D" id="3.40.50.2300">
    <property type="match status" value="1"/>
</dbReference>
<keyword evidence="7" id="KW-0804">Transcription</keyword>
<dbReference type="InterPro" id="IPR036388">
    <property type="entry name" value="WH-like_DNA-bd_sf"/>
</dbReference>
<dbReference type="SUPFAM" id="SSF52172">
    <property type="entry name" value="CheY-like"/>
    <property type="match status" value="1"/>
</dbReference>
<evidence type="ECO:0000256" key="4">
    <source>
        <dbReference type="ARBA" id="ARBA00023012"/>
    </source>
</evidence>
<dbReference type="GO" id="GO:0032993">
    <property type="term" value="C:protein-DNA complex"/>
    <property type="evidence" value="ECO:0007669"/>
    <property type="project" value="TreeGrafter"/>
</dbReference>
<comment type="subcellular location">
    <subcellularLocation>
        <location evidence="1">Cytoplasm</location>
    </subcellularLocation>
</comment>
<dbReference type="CDD" id="cd00383">
    <property type="entry name" value="trans_reg_C"/>
    <property type="match status" value="1"/>
</dbReference>
<dbReference type="Pfam" id="PF00072">
    <property type="entry name" value="Response_reg"/>
    <property type="match status" value="1"/>
</dbReference>
<dbReference type="InterPro" id="IPR011006">
    <property type="entry name" value="CheY-like_superfamily"/>
</dbReference>
<dbReference type="InterPro" id="IPR001789">
    <property type="entry name" value="Sig_transdc_resp-reg_receiver"/>
</dbReference>
<dbReference type="OrthoDB" id="9802426at2"/>